<accession>A0A8U0A290</accession>
<evidence type="ECO:0000313" key="6">
    <source>
        <dbReference type="EMBL" id="UPM43182.1"/>
    </source>
</evidence>
<comment type="similarity">
    <text evidence="2">Belongs to the Sph1/Sph2 family.</text>
</comment>
<dbReference type="KEGG" id="haad:MW046_01740"/>
<sequence>MQLRHIEITNFRPYRNVEVDLVDTDGHIHIIEGPQGAGKTSFHRAVQWGLYGGEGPTTNYKTNWNETARENGDERMGVRIKFEEEGRDHILHREIDRFNQDRKEAHEKRVLIIDGDTRREGEDADEYIRDLLPEQLKDFFFLDGEIIQNLIDDDTGVEVKDDIETVLKHEAIINAREDLQSLIKDRYEPERDRIENERDERSELDDRISELREERRELRERREELREERQEVADDIEETRGELEQYNEELIDELNTYDEEIRNLEREQRETAEKMKEAWEDIHVGILSEPIAEAREQLREQEEHYEKLRSTLQKQDIVQRLQRQVQKEGECPICGNDHVQKVPDVNFQDEVEETEVELTRKVTDCREKHRRLSDAPRPNVSPVRAANRVQELREDIRTKEQEQNELLQEYGGRPQEGQKEQYEEMLRSLNRKQEELDDEWNDVRERTQELDNEIEQKRNEKQRKDGEQAYKRIRAKIKAAEMAIDHLDTIRHEHIQQKRDKIKQEMNAVFEQVSQSEFIKGRYRGIDFRGDPGEEDSFVLELIKQGGERKAMDDRPPSAGEAQLTALSFIFGLNEWAKYSTTIVFDTVAGRLDLQNSKAQGDFFTTLDEGLILLVTDAELQKLWPAIKTDIGKHYRIRPDEEMNSQLEVK</sequence>
<evidence type="ECO:0000256" key="3">
    <source>
        <dbReference type="SAM" id="Coils"/>
    </source>
</evidence>
<dbReference type="GeneID" id="71926729"/>
<dbReference type="Gene3D" id="3.40.50.300">
    <property type="entry name" value="P-loop containing nucleotide triphosphate hydrolases"/>
    <property type="match status" value="2"/>
</dbReference>
<dbReference type="EMBL" id="CP096019">
    <property type="protein sequence ID" value="UPM43182.1"/>
    <property type="molecule type" value="Genomic_DNA"/>
</dbReference>
<dbReference type="PANTHER" id="PTHR32114">
    <property type="entry name" value="ABC TRANSPORTER ABCH.3"/>
    <property type="match status" value="1"/>
</dbReference>
<dbReference type="SUPFAM" id="SSF52540">
    <property type="entry name" value="P-loop containing nucleoside triphosphate hydrolases"/>
    <property type="match status" value="1"/>
</dbReference>
<dbReference type="InterPro" id="IPR027417">
    <property type="entry name" value="P-loop_NTPase"/>
</dbReference>
<name>A0A8U0A290_9EURY</name>
<dbReference type="InterPro" id="IPR038734">
    <property type="entry name" value="YhaN_AAA"/>
</dbReference>
<dbReference type="Pfam" id="PF13514">
    <property type="entry name" value="AAA_27"/>
    <property type="match status" value="1"/>
</dbReference>
<dbReference type="PANTHER" id="PTHR32114:SF2">
    <property type="entry name" value="ABC TRANSPORTER ABCH.3"/>
    <property type="match status" value="1"/>
</dbReference>
<dbReference type="AlphaFoldDB" id="A0A8U0A290"/>
<feature type="coiled-coil region" evidence="3">
    <location>
        <begin position="389"/>
        <end position="467"/>
    </location>
</feature>
<proteinExistence type="inferred from homology"/>
<dbReference type="Proteomes" id="UP000831768">
    <property type="component" value="Chromosome"/>
</dbReference>
<gene>
    <name evidence="6" type="ORF">MW046_01740</name>
</gene>
<dbReference type="RefSeq" id="WP_247993850.1">
    <property type="nucleotide sequence ID" value="NZ_CP096019.1"/>
</dbReference>
<evidence type="ECO:0000313" key="7">
    <source>
        <dbReference type="Proteomes" id="UP000831768"/>
    </source>
</evidence>
<feature type="domain" description="YhaN AAA" evidence="5">
    <location>
        <begin position="1"/>
        <end position="54"/>
    </location>
</feature>
<feature type="region of interest" description="Disordered" evidence="4">
    <location>
        <begin position="219"/>
        <end position="239"/>
    </location>
</feature>
<protein>
    <submittedName>
        <fullName evidence="6">AAA family ATPase</fullName>
    </submittedName>
</protein>
<evidence type="ECO:0000256" key="1">
    <source>
        <dbReference type="ARBA" id="ARBA00023054"/>
    </source>
</evidence>
<evidence type="ECO:0000256" key="2">
    <source>
        <dbReference type="ARBA" id="ARBA00049666"/>
    </source>
</evidence>
<keyword evidence="1 3" id="KW-0175">Coiled coil</keyword>
<organism evidence="6 7">
    <name type="scientific">Halocatena salina</name>
    <dbReference type="NCBI Taxonomy" id="2934340"/>
    <lineage>
        <taxon>Archaea</taxon>
        <taxon>Methanobacteriati</taxon>
        <taxon>Methanobacteriota</taxon>
        <taxon>Stenosarchaea group</taxon>
        <taxon>Halobacteria</taxon>
        <taxon>Halobacteriales</taxon>
        <taxon>Natronomonadaceae</taxon>
        <taxon>Halocatena</taxon>
    </lineage>
</organism>
<reference evidence="6" key="1">
    <citation type="submission" date="2022-04" db="EMBL/GenBank/DDBJ databases">
        <title>Halocatena sp. nov., isolated from a salt lake.</title>
        <authorList>
            <person name="Cui H.-L."/>
        </authorList>
    </citation>
    <scope>NUCLEOTIDE SEQUENCE</scope>
    <source>
        <strain evidence="6">AD-1</strain>
    </source>
</reference>
<evidence type="ECO:0000259" key="5">
    <source>
        <dbReference type="Pfam" id="PF13514"/>
    </source>
</evidence>
<evidence type="ECO:0000256" key="4">
    <source>
        <dbReference type="SAM" id="MobiDB-lite"/>
    </source>
</evidence>
<keyword evidence="7" id="KW-1185">Reference proteome</keyword>